<evidence type="ECO:0000256" key="1">
    <source>
        <dbReference type="SAM" id="MobiDB-lite"/>
    </source>
</evidence>
<proteinExistence type="predicted"/>
<dbReference type="AlphaFoldDB" id="C4GCT0"/>
<keyword evidence="3" id="KW-1185">Reference proteome</keyword>
<reference evidence="2" key="1">
    <citation type="submission" date="2009-04" db="EMBL/GenBank/DDBJ databases">
        <authorList>
            <person name="Weinstock G."/>
            <person name="Sodergren E."/>
            <person name="Clifton S."/>
            <person name="Fulton L."/>
            <person name="Fulton B."/>
            <person name="Courtney L."/>
            <person name="Fronick C."/>
            <person name="Harrison M."/>
            <person name="Strong C."/>
            <person name="Farmer C."/>
            <person name="Delahaunty K."/>
            <person name="Markovic C."/>
            <person name="Hall O."/>
            <person name="Minx P."/>
            <person name="Tomlinson C."/>
            <person name="Mitreva M."/>
            <person name="Nelson J."/>
            <person name="Hou S."/>
            <person name="Wollam A."/>
            <person name="Pepin K.H."/>
            <person name="Johnson M."/>
            <person name="Bhonagiri V."/>
            <person name="Nash W.E."/>
            <person name="Warren W."/>
            <person name="Chinwalla A."/>
            <person name="Mardis E.R."/>
            <person name="Wilson R.K."/>
        </authorList>
    </citation>
    <scope>NUCLEOTIDE SEQUENCE [LARGE SCALE GENOMIC DNA]</scope>
    <source>
        <strain evidence="2">DSM 14600</strain>
    </source>
</reference>
<feature type="compositionally biased region" description="Basic and acidic residues" evidence="1">
    <location>
        <begin position="32"/>
        <end position="44"/>
    </location>
</feature>
<dbReference type="HOGENOM" id="CLU_3222043_0_0_9"/>
<dbReference type="EMBL" id="ACIP02000004">
    <property type="protein sequence ID" value="EEP27780.1"/>
    <property type="molecule type" value="Genomic_DNA"/>
</dbReference>
<comment type="caution">
    <text evidence="2">The sequence shown here is derived from an EMBL/GenBank/DDBJ whole genome shotgun (WGS) entry which is preliminary data.</text>
</comment>
<sequence>MGEEAGIGQRIQKRRMVSHKEKACADSAGHLAQDDRDKADQAER</sequence>
<organism evidence="2 3">
    <name type="scientific">Shuttleworthella satelles DSM 14600</name>
    <dbReference type="NCBI Taxonomy" id="626523"/>
    <lineage>
        <taxon>Bacteria</taxon>
        <taxon>Bacillati</taxon>
        <taxon>Bacillota</taxon>
        <taxon>Clostridia</taxon>
        <taxon>Lachnospirales</taxon>
        <taxon>Lachnospiraceae</taxon>
        <taxon>Shuttleworthella</taxon>
    </lineage>
</organism>
<gene>
    <name evidence="2" type="ORF">GCWU000342_01774</name>
</gene>
<dbReference type="STRING" id="626523.GCWU000342_01774"/>
<dbReference type="Proteomes" id="UP000003494">
    <property type="component" value="Unassembled WGS sequence"/>
</dbReference>
<protein>
    <submittedName>
        <fullName evidence="2">Uncharacterized protein</fullName>
    </submittedName>
</protein>
<feature type="region of interest" description="Disordered" evidence="1">
    <location>
        <begin position="1"/>
        <end position="44"/>
    </location>
</feature>
<name>C4GCT0_9FIRM</name>
<evidence type="ECO:0000313" key="3">
    <source>
        <dbReference type="Proteomes" id="UP000003494"/>
    </source>
</evidence>
<accession>C4GCT0</accession>
<evidence type="ECO:0000313" key="2">
    <source>
        <dbReference type="EMBL" id="EEP27780.1"/>
    </source>
</evidence>